<comment type="caution">
    <text evidence="2">The sequence shown here is derived from an EMBL/GenBank/DDBJ whole genome shotgun (WGS) entry which is preliminary data.</text>
</comment>
<dbReference type="Pfam" id="PF02350">
    <property type="entry name" value="Epimerase_2"/>
    <property type="match status" value="1"/>
</dbReference>
<evidence type="ECO:0000259" key="1">
    <source>
        <dbReference type="Pfam" id="PF02350"/>
    </source>
</evidence>
<organism evidence="2">
    <name type="scientific">bioreactor metagenome</name>
    <dbReference type="NCBI Taxonomy" id="1076179"/>
    <lineage>
        <taxon>unclassified sequences</taxon>
        <taxon>metagenomes</taxon>
        <taxon>ecological metagenomes</taxon>
    </lineage>
</organism>
<reference evidence="2" key="1">
    <citation type="submission" date="2019-08" db="EMBL/GenBank/DDBJ databases">
        <authorList>
            <person name="Kucharzyk K."/>
            <person name="Murdoch R.W."/>
            <person name="Higgins S."/>
            <person name="Loffler F."/>
        </authorList>
    </citation>
    <scope>NUCLEOTIDE SEQUENCE</scope>
</reference>
<dbReference type="SUPFAM" id="SSF53756">
    <property type="entry name" value="UDP-Glycosyltransferase/glycogen phosphorylase"/>
    <property type="match status" value="1"/>
</dbReference>
<feature type="domain" description="UDP-N-acetylglucosamine 2-epimerase" evidence="1">
    <location>
        <begin position="1"/>
        <end position="143"/>
    </location>
</feature>
<accession>A0A645FLT9</accession>
<dbReference type="InterPro" id="IPR003331">
    <property type="entry name" value="UDP_GlcNAc_Epimerase_2_dom"/>
</dbReference>
<gene>
    <name evidence="2" type="ORF">SDC9_160695</name>
</gene>
<evidence type="ECO:0000313" key="2">
    <source>
        <dbReference type="EMBL" id="MPN13374.1"/>
    </source>
</evidence>
<sequence length="176" mass="19600">MTYHPETRSPLPAEEQIERLLFALDCFPSATIVFTGANADTDGRIINERMLEFCRLAPEKRVFVQSLGRKRYWGMLSISDAIIGNSSSGIMEAPLFGVPVVNIGGRQEGRLRNGLVIDCRCETDGVESAVRHALTRRRQTGKISPDLPAPSALMAEYLKTAVLEPAKRFHDIPWTE</sequence>
<name>A0A645FLT9_9ZZZZ</name>
<proteinExistence type="predicted"/>
<dbReference type="AlphaFoldDB" id="A0A645FLT9"/>
<dbReference type="EMBL" id="VSSQ01059869">
    <property type="protein sequence ID" value="MPN13374.1"/>
    <property type="molecule type" value="Genomic_DNA"/>
</dbReference>
<dbReference type="Gene3D" id="3.40.50.2000">
    <property type="entry name" value="Glycogen Phosphorylase B"/>
    <property type="match status" value="1"/>
</dbReference>
<protein>
    <recommendedName>
        <fullName evidence="1">UDP-N-acetylglucosamine 2-epimerase domain-containing protein</fullName>
    </recommendedName>
</protein>